<evidence type="ECO:0000256" key="5">
    <source>
        <dbReference type="ARBA" id="ARBA00023098"/>
    </source>
</evidence>
<keyword evidence="8" id="KW-1133">Transmembrane helix</keyword>
<dbReference type="EMBL" id="HBFR01011500">
    <property type="protein sequence ID" value="CAD8881113.1"/>
    <property type="molecule type" value="Transcribed_RNA"/>
</dbReference>
<feature type="domain" description="Phospholipid/glycerol acyltransferase" evidence="9">
    <location>
        <begin position="176"/>
        <end position="291"/>
    </location>
</feature>
<dbReference type="GO" id="GO:0003841">
    <property type="term" value="F:1-acylglycerol-3-phosphate O-acyltransferase activity"/>
    <property type="evidence" value="ECO:0007669"/>
    <property type="project" value="UniProtKB-UniRule"/>
</dbReference>
<sequence>MISPQTVFVAAAAAASVVHTAQAFLPPSTPLRSSLMAVKTGRPAHRFATSGSKRTVPMMQSLAIHAPVASVIEESPYSPGPTYTFSSGLKLNLFGLYYGFVSIGLGLMWWTALTVVQFLLWAGKIVTFGKGVDKNRRMAIWVSHVWAVFVLIFSNCWPKIRGRENLRSIYDKNIPAMYVANHCSWMDIPFLAMSIGWRNYKIVSKQELLKVPILHKALKVSDHVILDRTSRRSQLETYKKGVAWLKNGVNLCTFPEGTRSEDGKLGTFKRGAFKMAQAVGVPIVPVSIRYAHLMNPKDWVFPFRSGGSIPVDVILGKPIPTEGKSDDELMKEVREALIAELPECQKPLPDSPTVDLD</sequence>
<comment type="pathway">
    <text evidence="1">Lipid metabolism.</text>
</comment>
<comment type="similarity">
    <text evidence="2 7">Belongs to the 1-acyl-sn-glycerol-3-phosphate acyltransferase family.</text>
</comment>
<dbReference type="InterPro" id="IPR002123">
    <property type="entry name" value="Plipid/glycerol_acylTrfase"/>
</dbReference>
<proteinExistence type="inferred from homology"/>
<evidence type="ECO:0000256" key="6">
    <source>
        <dbReference type="ARBA" id="ARBA00023315"/>
    </source>
</evidence>
<dbReference type="SMART" id="SM00563">
    <property type="entry name" value="PlsC"/>
    <property type="match status" value="1"/>
</dbReference>
<dbReference type="GO" id="GO:0016020">
    <property type="term" value="C:membrane"/>
    <property type="evidence" value="ECO:0007669"/>
    <property type="project" value="InterPro"/>
</dbReference>
<gene>
    <name evidence="10" type="ORF">CHYS00102_LOCUS8300</name>
</gene>
<evidence type="ECO:0000256" key="1">
    <source>
        <dbReference type="ARBA" id="ARBA00005189"/>
    </source>
</evidence>
<dbReference type="NCBIfam" id="TIGR00530">
    <property type="entry name" value="AGP_acyltrn"/>
    <property type="match status" value="1"/>
</dbReference>
<evidence type="ECO:0000256" key="8">
    <source>
        <dbReference type="SAM" id="Phobius"/>
    </source>
</evidence>
<evidence type="ECO:0000256" key="7">
    <source>
        <dbReference type="RuleBase" id="RU361267"/>
    </source>
</evidence>
<comment type="domain">
    <text evidence="7">The HXXXXD motif is essential for acyltransferase activity and may constitute the binding site for the phosphate moiety of the glycerol-3-phosphate.</text>
</comment>
<dbReference type="SUPFAM" id="SSF69593">
    <property type="entry name" value="Glycerol-3-phosphate (1)-acyltransferase"/>
    <property type="match status" value="1"/>
</dbReference>
<evidence type="ECO:0000256" key="2">
    <source>
        <dbReference type="ARBA" id="ARBA00008655"/>
    </source>
</evidence>
<name>A0A7S1BCC4_9STRA</name>
<keyword evidence="8" id="KW-0812">Transmembrane</keyword>
<evidence type="ECO:0000256" key="4">
    <source>
        <dbReference type="ARBA" id="ARBA00022679"/>
    </source>
</evidence>
<dbReference type="PANTHER" id="PTHR10434">
    <property type="entry name" value="1-ACYL-SN-GLYCEROL-3-PHOSPHATE ACYLTRANSFERASE"/>
    <property type="match status" value="1"/>
</dbReference>
<dbReference type="CDD" id="cd07989">
    <property type="entry name" value="LPLAT_AGPAT-like"/>
    <property type="match status" value="1"/>
</dbReference>
<dbReference type="PANTHER" id="PTHR10434:SF64">
    <property type="entry name" value="1-ACYL-SN-GLYCEROL-3-PHOSPHATE ACYLTRANSFERASE-RELATED"/>
    <property type="match status" value="1"/>
</dbReference>
<reference evidence="10" key="1">
    <citation type="submission" date="2021-01" db="EMBL/GenBank/DDBJ databases">
        <authorList>
            <person name="Corre E."/>
            <person name="Pelletier E."/>
            <person name="Niang G."/>
            <person name="Scheremetjew M."/>
            <person name="Finn R."/>
            <person name="Kale V."/>
            <person name="Holt S."/>
            <person name="Cochrane G."/>
            <person name="Meng A."/>
            <person name="Brown T."/>
            <person name="Cohen L."/>
        </authorList>
    </citation>
    <scope>NUCLEOTIDE SEQUENCE</scope>
    <source>
        <strain evidence="10">308</strain>
    </source>
</reference>
<accession>A0A7S1BCC4</accession>
<protein>
    <recommendedName>
        <fullName evidence="7">1-acyl-sn-glycerol-3-phosphate acyltransferase</fullName>
        <ecNumber evidence="7">2.3.1.51</ecNumber>
    </recommendedName>
</protein>
<evidence type="ECO:0000256" key="3">
    <source>
        <dbReference type="ARBA" id="ARBA00022516"/>
    </source>
</evidence>
<dbReference type="AlphaFoldDB" id="A0A7S1BCC4"/>
<keyword evidence="5 7" id="KW-0443">Lipid metabolism</keyword>
<comment type="catalytic activity">
    <reaction evidence="7">
        <text>a 1-acyl-sn-glycero-3-phosphate + an acyl-CoA = a 1,2-diacyl-sn-glycero-3-phosphate + CoA</text>
        <dbReference type="Rhea" id="RHEA:19709"/>
        <dbReference type="ChEBI" id="CHEBI:57287"/>
        <dbReference type="ChEBI" id="CHEBI:57970"/>
        <dbReference type="ChEBI" id="CHEBI:58342"/>
        <dbReference type="ChEBI" id="CHEBI:58608"/>
        <dbReference type="EC" id="2.3.1.51"/>
    </reaction>
</comment>
<keyword evidence="4 7" id="KW-0808">Transferase</keyword>
<organism evidence="10">
    <name type="scientific">Corethron hystrix</name>
    <dbReference type="NCBI Taxonomy" id="216773"/>
    <lineage>
        <taxon>Eukaryota</taxon>
        <taxon>Sar</taxon>
        <taxon>Stramenopiles</taxon>
        <taxon>Ochrophyta</taxon>
        <taxon>Bacillariophyta</taxon>
        <taxon>Coscinodiscophyceae</taxon>
        <taxon>Corethrophycidae</taxon>
        <taxon>Corethrales</taxon>
        <taxon>Corethraceae</taxon>
        <taxon>Corethron</taxon>
    </lineage>
</organism>
<evidence type="ECO:0000259" key="9">
    <source>
        <dbReference type="SMART" id="SM00563"/>
    </source>
</evidence>
<dbReference type="Pfam" id="PF01553">
    <property type="entry name" value="Acyltransferase"/>
    <property type="match status" value="1"/>
</dbReference>
<keyword evidence="7" id="KW-0594">Phospholipid biosynthesis</keyword>
<dbReference type="GO" id="GO:0006654">
    <property type="term" value="P:phosphatidic acid biosynthetic process"/>
    <property type="evidence" value="ECO:0007669"/>
    <property type="project" value="TreeGrafter"/>
</dbReference>
<keyword evidence="6 7" id="KW-0012">Acyltransferase</keyword>
<keyword evidence="7" id="KW-1208">Phospholipid metabolism</keyword>
<evidence type="ECO:0000313" key="10">
    <source>
        <dbReference type="EMBL" id="CAD8881113.1"/>
    </source>
</evidence>
<dbReference type="InterPro" id="IPR004552">
    <property type="entry name" value="AGP_acyltrans"/>
</dbReference>
<keyword evidence="3 7" id="KW-0444">Lipid biosynthesis</keyword>
<keyword evidence="8" id="KW-0472">Membrane</keyword>
<feature type="transmembrane region" description="Helical" evidence="8">
    <location>
        <begin position="141"/>
        <end position="160"/>
    </location>
</feature>
<feature type="transmembrane region" description="Helical" evidence="8">
    <location>
        <begin position="96"/>
        <end position="120"/>
    </location>
</feature>
<dbReference type="EC" id="2.3.1.51" evidence="7"/>